<dbReference type="InParanoid" id="A0A1X7VLQ0"/>
<name>A0A1X7VLQ0_AMPQE</name>
<reference evidence="3" key="1">
    <citation type="journal article" date="2010" name="Nature">
        <title>The Amphimedon queenslandica genome and the evolution of animal complexity.</title>
        <authorList>
            <person name="Srivastava M."/>
            <person name="Simakov O."/>
            <person name="Chapman J."/>
            <person name="Fahey B."/>
            <person name="Gauthier M.E."/>
            <person name="Mitros T."/>
            <person name="Richards G.S."/>
            <person name="Conaco C."/>
            <person name="Dacre M."/>
            <person name="Hellsten U."/>
            <person name="Larroux C."/>
            <person name="Putnam N.H."/>
            <person name="Stanke M."/>
            <person name="Adamska M."/>
            <person name="Darling A."/>
            <person name="Degnan S.M."/>
            <person name="Oakley T.H."/>
            <person name="Plachetzki D.C."/>
            <person name="Zhai Y."/>
            <person name="Adamski M."/>
            <person name="Calcino A."/>
            <person name="Cummins S.F."/>
            <person name="Goodstein D.M."/>
            <person name="Harris C."/>
            <person name="Jackson D.J."/>
            <person name="Leys S.P."/>
            <person name="Shu S."/>
            <person name="Woodcroft B.J."/>
            <person name="Vervoort M."/>
            <person name="Kosik K.S."/>
            <person name="Manning G."/>
            <person name="Degnan B.M."/>
            <person name="Rokhsar D.S."/>
        </authorList>
    </citation>
    <scope>NUCLEOTIDE SEQUENCE [LARGE SCALE GENOMIC DNA]</scope>
</reference>
<evidence type="ECO:0000256" key="1">
    <source>
        <dbReference type="SAM" id="MobiDB-lite"/>
    </source>
</evidence>
<dbReference type="InterPro" id="IPR037690">
    <property type="entry name" value="FAM204A"/>
</dbReference>
<dbReference type="OrthoDB" id="2418792at2759"/>
<sequence length="177" mass="20515">MASCSGSTCPTPPKEGKTKRTTEAYWTRFQELKKRRKSQEVIKRASKKMKLKTVKKSETLDSATEEIKSGEITWSDIKPHIKTSSQLLGGSDIVEGRNETGLERLLDSALDKRDYAGAVELSDKISKRKFSHQIVTAVDSCKGEERRKKENEEKQQKRHKLKWKYEHKQRWEMKSNM</sequence>
<proteinExistence type="predicted"/>
<gene>
    <name evidence="2" type="primary">105316634</name>
</gene>
<dbReference type="KEGG" id="aqu:105316634"/>
<reference evidence="2" key="2">
    <citation type="submission" date="2017-05" db="UniProtKB">
        <authorList>
            <consortium name="EnsemblMetazoa"/>
        </authorList>
    </citation>
    <scope>IDENTIFICATION</scope>
</reference>
<accession>A0A1X7VLQ0</accession>
<evidence type="ECO:0000313" key="3">
    <source>
        <dbReference type="Proteomes" id="UP000007879"/>
    </source>
</evidence>
<dbReference type="STRING" id="400682.A0A1X7VLQ0"/>
<dbReference type="EnsemblMetazoa" id="Aqu2.1.40745_001">
    <property type="protein sequence ID" value="Aqu2.1.40745_001"/>
    <property type="gene ID" value="Aqu2.1.40745"/>
</dbReference>
<organism evidence="2">
    <name type="scientific">Amphimedon queenslandica</name>
    <name type="common">Sponge</name>
    <dbReference type="NCBI Taxonomy" id="400682"/>
    <lineage>
        <taxon>Eukaryota</taxon>
        <taxon>Metazoa</taxon>
        <taxon>Porifera</taxon>
        <taxon>Demospongiae</taxon>
        <taxon>Heteroscleromorpha</taxon>
        <taxon>Haplosclerida</taxon>
        <taxon>Niphatidae</taxon>
        <taxon>Amphimedon</taxon>
    </lineage>
</organism>
<feature type="region of interest" description="Disordered" evidence="1">
    <location>
        <begin position="139"/>
        <end position="161"/>
    </location>
</feature>
<evidence type="ECO:0000313" key="2">
    <source>
        <dbReference type="EnsemblMetazoa" id="Aqu2.1.40745_001"/>
    </source>
</evidence>
<feature type="region of interest" description="Disordered" evidence="1">
    <location>
        <begin position="1"/>
        <end position="22"/>
    </location>
</feature>
<dbReference type="PANTHER" id="PTHR14386:SF2">
    <property type="entry name" value="PROTEIN FAM204A"/>
    <property type="match status" value="1"/>
</dbReference>
<dbReference type="PANTHER" id="PTHR14386">
    <property type="entry name" value="PROTEIN FAM204A"/>
    <property type="match status" value="1"/>
</dbReference>
<dbReference type="Proteomes" id="UP000007879">
    <property type="component" value="Unassembled WGS sequence"/>
</dbReference>
<feature type="compositionally biased region" description="Basic and acidic residues" evidence="1">
    <location>
        <begin position="141"/>
        <end position="155"/>
    </location>
</feature>
<protein>
    <submittedName>
        <fullName evidence="2">Uncharacterized protein</fullName>
    </submittedName>
</protein>
<keyword evidence="3" id="KW-1185">Reference proteome</keyword>
<dbReference type="EnsemblMetazoa" id="XM_011411686.2">
    <property type="protein sequence ID" value="XP_011409988.1"/>
    <property type="gene ID" value="LOC105316634"/>
</dbReference>
<dbReference type="OMA" id="QRWEMKS"/>
<dbReference type="AlphaFoldDB" id="A0A1X7VLQ0"/>